<protein>
    <submittedName>
        <fullName evidence="2">Uncharacterized protein</fullName>
    </submittedName>
</protein>
<dbReference type="Proteomes" id="UP000177821">
    <property type="component" value="Unassembled WGS sequence"/>
</dbReference>
<comment type="caution">
    <text evidence="2">The sequence shown here is derived from an EMBL/GenBank/DDBJ whole genome shotgun (WGS) entry which is preliminary data.</text>
</comment>
<evidence type="ECO:0000313" key="2">
    <source>
        <dbReference type="EMBL" id="OGY30263.1"/>
    </source>
</evidence>
<dbReference type="InterPro" id="IPR043723">
    <property type="entry name" value="DUF5665"/>
</dbReference>
<organism evidence="2 3">
    <name type="scientific">Candidatus Woykebacteria bacterium RIFCSPHIGHO2_02_FULL_43_16b</name>
    <dbReference type="NCBI Taxonomy" id="1802601"/>
    <lineage>
        <taxon>Bacteria</taxon>
        <taxon>Candidatus Woykeibacteriota</taxon>
    </lineage>
</organism>
<proteinExistence type="predicted"/>
<evidence type="ECO:0000313" key="3">
    <source>
        <dbReference type="Proteomes" id="UP000177821"/>
    </source>
</evidence>
<reference evidence="2 3" key="1">
    <citation type="journal article" date="2016" name="Nat. Commun.">
        <title>Thousands of microbial genomes shed light on interconnected biogeochemical processes in an aquifer system.</title>
        <authorList>
            <person name="Anantharaman K."/>
            <person name="Brown C.T."/>
            <person name="Hug L.A."/>
            <person name="Sharon I."/>
            <person name="Castelle C.J."/>
            <person name="Probst A.J."/>
            <person name="Thomas B.C."/>
            <person name="Singh A."/>
            <person name="Wilkins M.J."/>
            <person name="Karaoz U."/>
            <person name="Brodie E.L."/>
            <person name="Williams K.H."/>
            <person name="Hubbard S.S."/>
            <person name="Banfield J.F."/>
        </authorList>
    </citation>
    <scope>NUCLEOTIDE SEQUENCE [LARGE SCALE GENOMIC DNA]</scope>
</reference>
<dbReference type="Pfam" id="PF18910">
    <property type="entry name" value="DUF5665"/>
    <property type="match status" value="1"/>
</dbReference>
<sequence>MTSYEDSLEKLIRAIDKVYLNPRQLFIRSFLSGLFTGLGATVGLTLVLILVGWIFTLLGGLPLVGFWIKSLDQILIDK</sequence>
<feature type="transmembrane region" description="Helical" evidence="1">
    <location>
        <begin position="50"/>
        <end position="68"/>
    </location>
</feature>
<feature type="transmembrane region" description="Helical" evidence="1">
    <location>
        <begin position="25"/>
        <end position="44"/>
    </location>
</feature>
<gene>
    <name evidence="2" type="ORF">A3J50_04340</name>
</gene>
<dbReference type="AlphaFoldDB" id="A0A1G1WRA9"/>
<keyword evidence="1" id="KW-1133">Transmembrane helix</keyword>
<keyword evidence="1" id="KW-0472">Membrane</keyword>
<name>A0A1G1WRA9_9BACT</name>
<evidence type="ECO:0000256" key="1">
    <source>
        <dbReference type="SAM" id="Phobius"/>
    </source>
</evidence>
<keyword evidence="1" id="KW-0812">Transmembrane</keyword>
<accession>A0A1G1WRA9</accession>
<dbReference type="EMBL" id="MHCX01000003">
    <property type="protein sequence ID" value="OGY30263.1"/>
    <property type="molecule type" value="Genomic_DNA"/>
</dbReference>